<keyword evidence="2" id="KW-1185">Reference proteome</keyword>
<protein>
    <submittedName>
        <fullName evidence="1">Uncharacterized protein</fullName>
    </submittedName>
</protein>
<evidence type="ECO:0000313" key="1">
    <source>
        <dbReference type="EMBL" id="KAI8568402.1"/>
    </source>
</evidence>
<proteinExistence type="predicted"/>
<gene>
    <name evidence="1" type="ORF">RHMOL_Rhmol02G0196300</name>
</gene>
<organism evidence="1 2">
    <name type="scientific">Rhododendron molle</name>
    <name type="common">Chinese azalea</name>
    <name type="synonym">Azalea mollis</name>
    <dbReference type="NCBI Taxonomy" id="49168"/>
    <lineage>
        <taxon>Eukaryota</taxon>
        <taxon>Viridiplantae</taxon>
        <taxon>Streptophyta</taxon>
        <taxon>Embryophyta</taxon>
        <taxon>Tracheophyta</taxon>
        <taxon>Spermatophyta</taxon>
        <taxon>Magnoliopsida</taxon>
        <taxon>eudicotyledons</taxon>
        <taxon>Gunneridae</taxon>
        <taxon>Pentapetalae</taxon>
        <taxon>asterids</taxon>
        <taxon>Ericales</taxon>
        <taxon>Ericaceae</taxon>
        <taxon>Ericoideae</taxon>
        <taxon>Rhodoreae</taxon>
        <taxon>Rhododendron</taxon>
    </lineage>
</organism>
<sequence>MSIEEWYRFMNEMSSHEIVWRHEALNIPDMATNSAGFDRMGIPRAFQFHVLYPRLYPSSTRYEPRATLS</sequence>
<evidence type="ECO:0000313" key="2">
    <source>
        <dbReference type="Proteomes" id="UP001062846"/>
    </source>
</evidence>
<dbReference type="EMBL" id="CM046389">
    <property type="protein sequence ID" value="KAI8568402.1"/>
    <property type="molecule type" value="Genomic_DNA"/>
</dbReference>
<comment type="caution">
    <text evidence="1">The sequence shown here is derived from an EMBL/GenBank/DDBJ whole genome shotgun (WGS) entry which is preliminary data.</text>
</comment>
<reference evidence="1" key="1">
    <citation type="submission" date="2022-02" db="EMBL/GenBank/DDBJ databases">
        <title>Plant Genome Project.</title>
        <authorList>
            <person name="Zhang R.-G."/>
        </authorList>
    </citation>
    <scope>NUCLEOTIDE SEQUENCE</scope>
    <source>
        <strain evidence="1">AT1</strain>
    </source>
</reference>
<accession>A0ACC0PRN3</accession>
<name>A0ACC0PRN3_RHOML</name>
<dbReference type="Proteomes" id="UP001062846">
    <property type="component" value="Chromosome 2"/>
</dbReference>